<keyword evidence="3" id="KW-0444">Lipid biosynthesis</keyword>
<keyword evidence="6 11" id="KW-1133">Transmembrane helix</keyword>
<evidence type="ECO:0000256" key="3">
    <source>
        <dbReference type="ARBA" id="ARBA00022516"/>
    </source>
</evidence>
<evidence type="ECO:0000256" key="2">
    <source>
        <dbReference type="ARBA" id="ARBA00010441"/>
    </source>
</evidence>
<evidence type="ECO:0000256" key="10">
    <source>
        <dbReference type="ARBA" id="ARBA00023264"/>
    </source>
</evidence>
<name>A0A645CZX4_9ZZZZ</name>
<proteinExistence type="inferred from homology"/>
<accession>A0A645CZX4</accession>
<dbReference type="PANTHER" id="PTHR14269:SF62">
    <property type="entry name" value="CDP-DIACYLGLYCEROL--GLYCEROL-3-PHOSPHATE 3-PHOSPHATIDYLTRANSFERASE 1, CHLOROPLASTIC"/>
    <property type="match status" value="1"/>
</dbReference>
<dbReference type="NCBIfam" id="TIGR00560">
    <property type="entry name" value="pgsA"/>
    <property type="match status" value="1"/>
</dbReference>
<comment type="subcellular location">
    <subcellularLocation>
        <location evidence="1">Membrane</location>
        <topology evidence="1">Multi-pass membrane protein</topology>
    </subcellularLocation>
</comment>
<dbReference type="PROSITE" id="PS00379">
    <property type="entry name" value="CDP_ALCOHOL_P_TRANSF"/>
    <property type="match status" value="1"/>
</dbReference>
<feature type="transmembrane region" description="Helical" evidence="11">
    <location>
        <begin position="158"/>
        <end position="180"/>
    </location>
</feature>
<dbReference type="Gene3D" id="1.20.120.1760">
    <property type="match status" value="1"/>
</dbReference>
<dbReference type="InterPro" id="IPR048254">
    <property type="entry name" value="CDP_ALCOHOL_P_TRANSF_CS"/>
</dbReference>
<dbReference type="Pfam" id="PF01066">
    <property type="entry name" value="CDP-OH_P_transf"/>
    <property type="match status" value="1"/>
</dbReference>
<sequence length="191" mass="21199">MLIFVALVLATNSGIPGGVKVKSDAIEMILRYIACGLAILAGITDYIDGHLARKWNQITEFGALMDPLADKIFVTTTILILVEFQLIAAWVAAVVIAREFMVTGLRMLAVRRGRIISADRWGKLKTALQMLMLFIGGLVWINVLDLNMKFGNIISLRTIWYILLWGIVIVTVGSGVSYFVKNKELVLSDRD</sequence>
<dbReference type="GO" id="GO:0016020">
    <property type="term" value="C:membrane"/>
    <property type="evidence" value="ECO:0007669"/>
    <property type="project" value="UniProtKB-SubCell"/>
</dbReference>
<organism evidence="12">
    <name type="scientific">bioreactor metagenome</name>
    <dbReference type="NCBI Taxonomy" id="1076179"/>
    <lineage>
        <taxon>unclassified sequences</taxon>
        <taxon>metagenomes</taxon>
        <taxon>ecological metagenomes</taxon>
    </lineage>
</organism>
<evidence type="ECO:0000256" key="5">
    <source>
        <dbReference type="ARBA" id="ARBA00022692"/>
    </source>
</evidence>
<dbReference type="EC" id="2.7.8.5" evidence="12"/>
<evidence type="ECO:0000256" key="11">
    <source>
        <dbReference type="SAM" id="Phobius"/>
    </source>
</evidence>
<feature type="transmembrane region" description="Helical" evidence="11">
    <location>
        <begin position="72"/>
        <end position="97"/>
    </location>
</feature>
<feature type="transmembrane region" description="Helical" evidence="11">
    <location>
        <begin position="127"/>
        <end position="146"/>
    </location>
</feature>
<comment type="caution">
    <text evidence="12">The sequence shown here is derived from an EMBL/GenBank/DDBJ whole genome shotgun (WGS) entry which is preliminary data.</text>
</comment>
<keyword evidence="9" id="KW-0594">Phospholipid biosynthesis</keyword>
<dbReference type="GO" id="GO:0008444">
    <property type="term" value="F:CDP-diacylglycerol-glycerol-3-phosphate 3-phosphatidyltransferase activity"/>
    <property type="evidence" value="ECO:0007669"/>
    <property type="project" value="UniProtKB-EC"/>
</dbReference>
<keyword evidence="7" id="KW-0443">Lipid metabolism</keyword>
<keyword evidence="8 11" id="KW-0472">Membrane</keyword>
<evidence type="ECO:0000256" key="7">
    <source>
        <dbReference type="ARBA" id="ARBA00023098"/>
    </source>
</evidence>
<evidence type="ECO:0000256" key="1">
    <source>
        <dbReference type="ARBA" id="ARBA00004141"/>
    </source>
</evidence>
<dbReference type="GO" id="GO:0046474">
    <property type="term" value="P:glycerophospholipid biosynthetic process"/>
    <property type="evidence" value="ECO:0007669"/>
    <property type="project" value="TreeGrafter"/>
</dbReference>
<dbReference type="EMBL" id="VSSQ01031577">
    <property type="protein sequence ID" value="MPM82514.1"/>
    <property type="molecule type" value="Genomic_DNA"/>
</dbReference>
<dbReference type="InterPro" id="IPR004570">
    <property type="entry name" value="Phosphatidylglycerol_P_synth"/>
</dbReference>
<dbReference type="InterPro" id="IPR043130">
    <property type="entry name" value="CDP-OH_PTrfase_TM_dom"/>
</dbReference>
<protein>
    <submittedName>
        <fullName evidence="12">CDP-diacylglycerol--glycerol-3-phosphate 3-phosphatidyltransferase</fullName>
        <ecNumber evidence="12">2.7.8.5</ecNumber>
    </submittedName>
</protein>
<reference evidence="12" key="1">
    <citation type="submission" date="2019-08" db="EMBL/GenBank/DDBJ databases">
        <authorList>
            <person name="Kucharzyk K."/>
            <person name="Murdoch R.W."/>
            <person name="Higgins S."/>
            <person name="Loffler F."/>
        </authorList>
    </citation>
    <scope>NUCLEOTIDE SEQUENCE</scope>
</reference>
<dbReference type="InterPro" id="IPR050324">
    <property type="entry name" value="CDP-alcohol_PTase-I"/>
</dbReference>
<evidence type="ECO:0000256" key="9">
    <source>
        <dbReference type="ARBA" id="ARBA00023209"/>
    </source>
</evidence>
<keyword evidence="4 12" id="KW-0808">Transferase</keyword>
<evidence type="ECO:0000256" key="6">
    <source>
        <dbReference type="ARBA" id="ARBA00022989"/>
    </source>
</evidence>
<keyword evidence="5 11" id="KW-0812">Transmembrane</keyword>
<dbReference type="AlphaFoldDB" id="A0A645CZX4"/>
<evidence type="ECO:0000256" key="4">
    <source>
        <dbReference type="ARBA" id="ARBA00022679"/>
    </source>
</evidence>
<keyword evidence="10" id="KW-1208">Phospholipid metabolism</keyword>
<feature type="transmembrane region" description="Helical" evidence="11">
    <location>
        <begin position="29"/>
        <end position="47"/>
    </location>
</feature>
<comment type="similarity">
    <text evidence="2">Belongs to the CDP-alcohol phosphatidyltransferase class-I family.</text>
</comment>
<dbReference type="PANTHER" id="PTHR14269">
    <property type="entry name" value="CDP-DIACYLGLYCEROL--GLYCEROL-3-PHOSPHATE 3-PHOSPHATIDYLTRANSFERASE-RELATED"/>
    <property type="match status" value="1"/>
</dbReference>
<evidence type="ECO:0000256" key="8">
    <source>
        <dbReference type="ARBA" id="ARBA00023136"/>
    </source>
</evidence>
<dbReference type="PIRSF" id="PIRSF000847">
    <property type="entry name" value="Phos_ph_gly_syn"/>
    <property type="match status" value="1"/>
</dbReference>
<dbReference type="InterPro" id="IPR000462">
    <property type="entry name" value="CDP-OH_P_trans"/>
</dbReference>
<evidence type="ECO:0000313" key="12">
    <source>
        <dbReference type="EMBL" id="MPM82514.1"/>
    </source>
</evidence>
<gene>
    <name evidence="12" type="primary">pgsA_30</name>
    <name evidence="12" type="ORF">SDC9_129575</name>
</gene>